<gene>
    <name evidence="7" type="ORF">LKD42_08345</name>
</gene>
<keyword evidence="8" id="KW-1185">Reference proteome</keyword>
<dbReference type="Gene3D" id="3.40.640.10">
    <property type="entry name" value="Type I PLP-dependent aspartate aminotransferase-like (Major domain)"/>
    <property type="match status" value="1"/>
</dbReference>
<dbReference type="PROSITE" id="PS50949">
    <property type="entry name" value="HTH_GNTR"/>
    <property type="match status" value="1"/>
</dbReference>
<comment type="similarity">
    <text evidence="1">In the C-terminal section; belongs to the class-I pyridoxal-phosphate-dependent aminotransferase family.</text>
</comment>
<reference evidence="7 8" key="1">
    <citation type="submission" date="2021-10" db="EMBL/GenBank/DDBJ databases">
        <title>Anaerobic single-cell dispensing facilitates the cultivation of human gut bacteria.</title>
        <authorList>
            <person name="Afrizal A."/>
        </authorList>
    </citation>
    <scope>NUCLEOTIDE SEQUENCE [LARGE SCALE GENOMIC DNA]</scope>
    <source>
        <strain evidence="7 8">CLA-AA-H246</strain>
    </source>
</reference>
<dbReference type="InterPro" id="IPR036390">
    <property type="entry name" value="WH_DNA-bd_sf"/>
</dbReference>
<dbReference type="PRINTS" id="PR00035">
    <property type="entry name" value="HTHGNTR"/>
</dbReference>
<keyword evidence="7" id="KW-0808">Transferase</keyword>
<evidence type="ECO:0000256" key="3">
    <source>
        <dbReference type="ARBA" id="ARBA00023015"/>
    </source>
</evidence>
<dbReference type="CDD" id="cd07377">
    <property type="entry name" value="WHTH_GntR"/>
    <property type="match status" value="1"/>
</dbReference>
<evidence type="ECO:0000256" key="5">
    <source>
        <dbReference type="ARBA" id="ARBA00023163"/>
    </source>
</evidence>
<dbReference type="InterPro" id="IPR015421">
    <property type="entry name" value="PyrdxlP-dep_Trfase_major"/>
</dbReference>
<evidence type="ECO:0000313" key="7">
    <source>
        <dbReference type="EMBL" id="MCC2149265.1"/>
    </source>
</evidence>
<organism evidence="7 8">
    <name type="scientific">Hominisplanchenecus faecis</name>
    <dbReference type="NCBI Taxonomy" id="2885351"/>
    <lineage>
        <taxon>Bacteria</taxon>
        <taxon>Bacillati</taxon>
        <taxon>Bacillota</taxon>
        <taxon>Clostridia</taxon>
        <taxon>Lachnospirales</taxon>
        <taxon>Lachnospiraceae</taxon>
        <taxon>Hominisplanchenecus</taxon>
    </lineage>
</organism>
<dbReference type="SMART" id="SM00345">
    <property type="entry name" value="HTH_GNTR"/>
    <property type="match status" value="1"/>
</dbReference>
<keyword evidence="7" id="KW-0032">Aminotransferase</keyword>
<keyword evidence="2" id="KW-0663">Pyridoxal phosphate</keyword>
<feature type="domain" description="HTH gntR-type" evidence="6">
    <location>
        <begin position="10"/>
        <end position="78"/>
    </location>
</feature>
<dbReference type="Gene3D" id="1.10.10.10">
    <property type="entry name" value="Winged helix-like DNA-binding domain superfamily/Winged helix DNA-binding domain"/>
    <property type="match status" value="1"/>
</dbReference>
<dbReference type="GO" id="GO:0008483">
    <property type="term" value="F:transaminase activity"/>
    <property type="evidence" value="ECO:0007669"/>
    <property type="project" value="UniProtKB-KW"/>
</dbReference>
<dbReference type="InterPro" id="IPR004839">
    <property type="entry name" value="Aminotransferase_I/II_large"/>
</dbReference>
<dbReference type="PANTHER" id="PTHR46577">
    <property type="entry name" value="HTH-TYPE TRANSCRIPTIONAL REGULATORY PROTEIN GABR"/>
    <property type="match status" value="1"/>
</dbReference>
<sequence>MKPELDNQSVHLYVRVYNYYKQLILSQQLAPGSRLPSIRRCAAELQMSRTTVETAYMVLAAEGYIISRPQSGFYVTDIGRTRKTAEFQKSADQKEKKPVLYNFASASVDRETFRFELWRRYIKSALRQDERLLSYGEPQGEYDLREVLCRYLQNNRNVVCTPEHIVIGAGVQSLLHILCPLIEGRKKIAFYNPGFRQGRAVFEDHGFELCDRKQEQPDVCYVSPSQATAWGDVLSVGERMKILREASEKNILLIEDDYNSEFCYYHHPSPSIQGLAGGNGVIYLGTFSRLLLPSIRLSFMVLPPDLLEKYQRRRDFYNQTASKTEQIALCQFIRDGHLESQIRKSRKHYLAKTKILCSEAKRIFVEEAKVTAGETGFVSLLEIFGAGNLREVLYRAEEKGFAFLSADESEQGIRLALSCAAVPVEKFSEALQLLKQCF</sequence>
<dbReference type="InterPro" id="IPR051446">
    <property type="entry name" value="HTH_trans_reg/aminotransferase"/>
</dbReference>
<dbReference type="EMBL" id="JAJEQE010000025">
    <property type="protein sequence ID" value="MCC2149265.1"/>
    <property type="molecule type" value="Genomic_DNA"/>
</dbReference>
<keyword evidence="3" id="KW-0805">Transcription regulation</keyword>
<comment type="caution">
    <text evidence="7">The sequence shown here is derived from an EMBL/GenBank/DDBJ whole genome shotgun (WGS) entry which is preliminary data.</text>
</comment>
<dbReference type="InterPro" id="IPR036388">
    <property type="entry name" value="WH-like_DNA-bd_sf"/>
</dbReference>
<dbReference type="Pfam" id="PF00392">
    <property type="entry name" value="GntR"/>
    <property type="match status" value="1"/>
</dbReference>
<dbReference type="PANTHER" id="PTHR46577:SF1">
    <property type="entry name" value="HTH-TYPE TRANSCRIPTIONAL REGULATORY PROTEIN GABR"/>
    <property type="match status" value="1"/>
</dbReference>
<dbReference type="SUPFAM" id="SSF46785">
    <property type="entry name" value="Winged helix' DNA-binding domain"/>
    <property type="match status" value="1"/>
</dbReference>
<dbReference type="SUPFAM" id="SSF53383">
    <property type="entry name" value="PLP-dependent transferases"/>
    <property type="match status" value="1"/>
</dbReference>
<proteinExistence type="inferred from homology"/>
<protein>
    <submittedName>
        <fullName evidence="7">PLP-dependent aminotransferase family protein</fullName>
    </submittedName>
</protein>
<dbReference type="InterPro" id="IPR015424">
    <property type="entry name" value="PyrdxlP-dep_Trfase"/>
</dbReference>
<dbReference type="CDD" id="cd00609">
    <property type="entry name" value="AAT_like"/>
    <property type="match status" value="1"/>
</dbReference>
<keyword evidence="5" id="KW-0804">Transcription</keyword>
<evidence type="ECO:0000259" key="6">
    <source>
        <dbReference type="PROSITE" id="PS50949"/>
    </source>
</evidence>
<evidence type="ECO:0000256" key="2">
    <source>
        <dbReference type="ARBA" id="ARBA00022898"/>
    </source>
</evidence>
<evidence type="ECO:0000256" key="1">
    <source>
        <dbReference type="ARBA" id="ARBA00005384"/>
    </source>
</evidence>
<dbReference type="Pfam" id="PF00155">
    <property type="entry name" value="Aminotran_1_2"/>
    <property type="match status" value="1"/>
</dbReference>
<evidence type="ECO:0000313" key="8">
    <source>
        <dbReference type="Proteomes" id="UP001299235"/>
    </source>
</evidence>
<dbReference type="RefSeq" id="WP_248835412.1">
    <property type="nucleotide sequence ID" value="NZ_JAJEQE010000025.1"/>
</dbReference>
<dbReference type="Proteomes" id="UP001299235">
    <property type="component" value="Unassembled WGS sequence"/>
</dbReference>
<accession>A0ABS8EVR4</accession>
<keyword evidence="4" id="KW-0238">DNA-binding</keyword>
<dbReference type="InterPro" id="IPR000524">
    <property type="entry name" value="Tscrpt_reg_HTH_GntR"/>
</dbReference>
<evidence type="ECO:0000256" key="4">
    <source>
        <dbReference type="ARBA" id="ARBA00023125"/>
    </source>
</evidence>
<name>A0ABS8EVR4_9FIRM</name>